<dbReference type="PANTHER" id="PTHR31672:SF13">
    <property type="entry name" value="F-BOX PROTEIN CPR30-LIKE"/>
    <property type="match status" value="1"/>
</dbReference>
<organism evidence="3 4">
    <name type="scientific">Lithospermum erythrorhizon</name>
    <name type="common">Purple gromwell</name>
    <name type="synonym">Lithospermum officinale var. erythrorhizon</name>
    <dbReference type="NCBI Taxonomy" id="34254"/>
    <lineage>
        <taxon>Eukaryota</taxon>
        <taxon>Viridiplantae</taxon>
        <taxon>Streptophyta</taxon>
        <taxon>Embryophyta</taxon>
        <taxon>Tracheophyta</taxon>
        <taxon>Spermatophyta</taxon>
        <taxon>Magnoliopsida</taxon>
        <taxon>eudicotyledons</taxon>
        <taxon>Gunneridae</taxon>
        <taxon>Pentapetalae</taxon>
        <taxon>asterids</taxon>
        <taxon>lamiids</taxon>
        <taxon>Boraginales</taxon>
        <taxon>Boraginaceae</taxon>
        <taxon>Boraginoideae</taxon>
        <taxon>Lithospermeae</taxon>
        <taxon>Lithospermum</taxon>
    </lineage>
</organism>
<dbReference type="Gene3D" id="1.20.1280.50">
    <property type="match status" value="1"/>
</dbReference>
<dbReference type="InterPro" id="IPR036047">
    <property type="entry name" value="F-box-like_dom_sf"/>
</dbReference>
<sequence>MDVEPSNDSNVGTKRRVCLPLELIIEILSRLPVKFLLKFRCACKQWLSLISSPLFIKAHINASTKFKTYVNSFLILKLSKSFYSNTYFTCSISSLLDDTASIIIPRDLDVPIEDQGFKIIGTCNGLLSGLIYPDKTHFLYNPCIRKLNKLPDNGKKYNLLHISYGFCYDEFNDDYKLVDLSTVFPCYTYIEIYSLRANSWRRINDYKRGSFYRSGVAVGGVLYWIVGIGLSQIILLVDTVNYTSRTLALPKYEDFGSVERYFGILDFGGLGVYHEYDKIRMDIWTMKESWMKVLSVPYCVNPIRRHIQPILGLEDVNVFFRKHIQPILGLKDGEVLLYKEKYLMVYNSKKNSFINHQIGEINGRIPWLQSTLFIESLVAPNYEGG</sequence>
<evidence type="ECO:0000256" key="1">
    <source>
        <dbReference type="SAM" id="Phobius"/>
    </source>
</evidence>
<dbReference type="NCBIfam" id="TIGR01640">
    <property type="entry name" value="F_box_assoc_1"/>
    <property type="match status" value="1"/>
</dbReference>
<feature type="domain" description="F-box" evidence="2">
    <location>
        <begin position="13"/>
        <end position="58"/>
    </location>
</feature>
<protein>
    <recommendedName>
        <fullName evidence="2">F-box domain-containing protein</fullName>
    </recommendedName>
</protein>
<dbReference type="InterPro" id="IPR017451">
    <property type="entry name" value="F-box-assoc_interact_dom"/>
</dbReference>
<dbReference type="InterPro" id="IPR050796">
    <property type="entry name" value="SCF_F-box_component"/>
</dbReference>
<dbReference type="Pfam" id="PF00646">
    <property type="entry name" value="F-box"/>
    <property type="match status" value="1"/>
</dbReference>
<accession>A0AAV3PNU0</accession>
<dbReference type="Proteomes" id="UP001454036">
    <property type="component" value="Unassembled WGS sequence"/>
</dbReference>
<dbReference type="SUPFAM" id="SSF81383">
    <property type="entry name" value="F-box domain"/>
    <property type="match status" value="1"/>
</dbReference>
<comment type="caution">
    <text evidence="3">The sequence shown here is derived from an EMBL/GenBank/DDBJ whole genome shotgun (WGS) entry which is preliminary data.</text>
</comment>
<reference evidence="3 4" key="1">
    <citation type="submission" date="2024-01" db="EMBL/GenBank/DDBJ databases">
        <title>The complete chloroplast genome sequence of Lithospermum erythrorhizon: insights into the phylogenetic relationship among Boraginaceae species and the maternal lineages of purple gromwells.</title>
        <authorList>
            <person name="Okada T."/>
            <person name="Watanabe K."/>
        </authorList>
    </citation>
    <scope>NUCLEOTIDE SEQUENCE [LARGE SCALE GENOMIC DNA]</scope>
</reference>
<keyword evidence="4" id="KW-1185">Reference proteome</keyword>
<proteinExistence type="predicted"/>
<keyword evidence="1" id="KW-1133">Transmembrane helix</keyword>
<dbReference type="PANTHER" id="PTHR31672">
    <property type="entry name" value="BNACNNG10540D PROTEIN"/>
    <property type="match status" value="1"/>
</dbReference>
<gene>
    <name evidence="3" type="ORF">LIER_11315</name>
</gene>
<dbReference type="InterPro" id="IPR013187">
    <property type="entry name" value="F-box-assoc_dom_typ3"/>
</dbReference>
<dbReference type="AlphaFoldDB" id="A0AAV3PNU0"/>
<feature type="transmembrane region" description="Helical" evidence="1">
    <location>
        <begin position="211"/>
        <end position="237"/>
    </location>
</feature>
<evidence type="ECO:0000313" key="3">
    <source>
        <dbReference type="EMBL" id="GAA0152963.1"/>
    </source>
</evidence>
<evidence type="ECO:0000259" key="2">
    <source>
        <dbReference type="PROSITE" id="PS50181"/>
    </source>
</evidence>
<dbReference type="PROSITE" id="PS50181">
    <property type="entry name" value="FBOX"/>
    <property type="match status" value="1"/>
</dbReference>
<keyword evidence="1" id="KW-0472">Membrane</keyword>
<dbReference type="EMBL" id="BAABME010002088">
    <property type="protein sequence ID" value="GAA0152963.1"/>
    <property type="molecule type" value="Genomic_DNA"/>
</dbReference>
<evidence type="ECO:0000313" key="4">
    <source>
        <dbReference type="Proteomes" id="UP001454036"/>
    </source>
</evidence>
<dbReference type="SMART" id="SM00256">
    <property type="entry name" value="FBOX"/>
    <property type="match status" value="1"/>
</dbReference>
<dbReference type="InterPro" id="IPR001810">
    <property type="entry name" value="F-box_dom"/>
</dbReference>
<dbReference type="CDD" id="cd22157">
    <property type="entry name" value="F-box_AtFBW1-like"/>
    <property type="match status" value="1"/>
</dbReference>
<dbReference type="Pfam" id="PF08268">
    <property type="entry name" value="FBA_3"/>
    <property type="match status" value="1"/>
</dbReference>
<keyword evidence="1" id="KW-0812">Transmembrane</keyword>
<name>A0AAV3PNU0_LITER</name>